<organism evidence="8">
    <name type="scientific">Tunturiibacter psychrotolerans</name>
    <dbReference type="NCBI Taxonomy" id="3069686"/>
    <lineage>
        <taxon>Bacteria</taxon>
        <taxon>Pseudomonadati</taxon>
        <taxon>Acidobacteriota</taxon>
        <taxon>Terriglobia</taxon>
        <taxon>Terriglobales</taxon>
        <taxon>Acidobacteriaceae</taxon>
        <taxon>Tunturiibacter</taxon>
    </lineage>
</organism>
<feature type="region of interest" description="Disordered" evidence="5">
    <location>
        <begin position="26"/>
        <end position="54"/>
    </location>
</feature>
<dbReference type="InterPro" id="IPR002641">
    <property type="entry name" value="PNPLA_dom"/>
</dbReference>
<feature type="short sequence motif" description="GXGXXG" evidence="4">
    <location>
        <begin position="66"/>
        <end position="71"/>
    </location>
</feature>
<feature type="chain" id="PRO_5043739509" evidence="6">
    <location>
        <begin position="26"/>
        <end position="763"/>
    </location>
</feature>
<evidence type="ECO:0000256" key="2">
    <source>
        <dbReference type="ARBA" id="ARBA00022963"/>
    </source>
</evidence>
<protein>
    <submittedName>
        <fullName evidence="8">Patatin-like phospholipase family protein</fullName>
    </submittedName>
</protein>
<dbReference type="CDD" id="cd07205">
    <property type="entry name" value="Pat_PNPLA6_PNPLA7_NTE1_like"/>
    <property type="match status" value="1"/>
</dbReference>
<gene>
    <name evidence="8" type="ORF">RBB77_02905</name>
</gene>
<dbReference type="RefSeq" id="WP_353064698.1">
    <property type="nucleotide sequence ID" value="NZ_CP132942.1"/>
</dbReference>
<dbReference type="GO" id="GO:0016787">
    <property type="term" value="F:hydrolase activity"/>
    <property type="evidence" value="ECO:0007669"/>
    <property type="project" value="UniProtKB-UniRule"/>
</dbReference>
<dbReference type="PANTHER" id="PTHR14226:SF29">
    <property type="entry name" value="NEUROPATHY TARGET ESTERASE SWS"/>
    <property type="match status" value="1"/>
</dbReference>
<dbReference type="GO" id="GO:0016042">
    <property type="term" value="P:lipid catabolic process"/>
    <property type="evidence" value="ECO:0007669"/>
    <property type="project" value="UniProtKB-UniRule"/>
</dbReference>
<dbReference type="InterPro" id="IPR016035">
    <property type="entry name" value="Acyl_Trfase/lysoPLipase"/>
</dbReference>
<name>A0AAU7ZSD4_9BACT</name>
<evidence type="ECO:0000256" key="4">
    <source>
        <dbReference type="PROSITE-ProRule" id="PRU01161"/>
    </source>
</evidence>
<dbReference type="KEGG" id="tpsc:RBB77_02905"/>
<reference evidence="8" key="1">
    <citation type="submission" date="2023-08" db="EMBL/GenBank/DDBJ databases">
        <authorList>
            <person name="Messyasz A."/>
            <person name="Mannisto M.K."/>
            <person name="Kerkhof L.J."/>
            <person name="Haggblom M."/>
        </authorList>
    </citation>
    <scope>NUCLEOTIDE SEQUENCE</scope>
    <source>
        <strain evidence="8">X5P6</strain>
    </source>
</reference>
<accession>A0AAU7ZSD4</accession>
<evidence type="ECO:0000256" key="6">
    <source>
        <dbReference type="SAM" id="SignalP"/>
    </source>
</evidence>
<evidence type="ECO:0000259" key="7">
    <source>
        <dbReference type="PROSITE" id="PS51635"/>
    </source>
</evidence>
<evidence type="ECO:0000313" key="8">
    <source>
        <dbReference type="EMBL" id="XCB33854.1"/>
    </source>
</evidence>
<feature type="active site" description="Nucleophile" evidence="4">
    <location>
        <position position="95"/>
    </location>
</feature>
<evidence type="ECO:0000256" key="1">
    <source>
        <dbReference type="ARBA" id="ARBA00022801"/>
    </source>
</evidence>
<feature type="short sequence motif" description="DGA/G" evidence="4">
    <location>
        <begin position="240"/>
        <end position="242"/>
    </location>
</feature>
<evidence type="ECO:0000256" key="5">
    <source>
        <dbReference type="SAM" id="MobiDB-lite"/>
    </source>
</evidence>
<feature type="compositionally biased region" description="Low complexity" evidence="5">
    <location>
        <begin position="26"/>
        <end position="41"/>
    </location>
</feature>
<feature type="short sequence motif" description="GXSXG" evidence="4">
    <location>
        <begin position="93"/>
        <end position="97"/>
    </location>
</feature>
<dbReference type="PANTHER" id="PTHR14226">
    <property type="entry name" value="NEUROPATHY TARGET ESTERASE/SWISS CHEESE D.MELANOGASTER"/>
    <property type="match status" value="1"/>
</dbReference>
<keyword evidence="2 4" id="KW-0442">Lipid degradation</keyword>
<dbReference type="EMBL" id="CP132942">
    <property type="protein sequence ID" value="XCB33854.1"/>
    <property type="molecule type" value="Genomic_DNA"/>
</dbReference>
<reference evidence="8" key="2">
    <citation type="journal article" date="2024" name="Environ. Microbiol.">
        <title>Genome analysis and description of Tunturibacter gen. nov. expands the diversity of Terriglobia in tundra soils.</title>
        <authorList>
            <person name="Messyasz A."/>
            <person name="Mannisto M.K."/>
            <person name="Kerkhof L.J."/>
            <person name="Haggblom M.M."/>
        </authorList>
    </citation>
    <scope>NUCLEOTIDE SEQUENCE</scope>
    <source>
        <strain evidence="8">X5P6</strain>
    </source>
</reference>
<feature type="active site" description="Proton acceptor" evidence="4">
    <location>
        <position position="240"/>
    </location>
</feature>
<dbReference type="SUPFAM" id="SSF52151">
    <property type="entry name" value="FabD/lysophospholipase-like"/>
    <property type="match status" value="1"/>
</dbReference>
<dbReference type="PROSITE" id="PS51635">
    <property type="entry name" value="PNPLA"/>
    <property type="match status" value="1"/>
</dbReference>
<proteinExistence type="predicted"/>
<dbReference type="AlphaFoldDB" id="A0AAU7ZSD4"/>
<feature type="signal peptide" evidence="6">
    <location>
        <begin position="1"/>
        <end position="25"/>
    </location>
</feature>
<keyword evidence="3 4" id="KW-0443">Lipid metabolism</keyword>
<dbReference type="Pfam" id="PF01734">
    <property type="entry name" value="Patatin"/>
    <property type="match status" value="1"/>
</dbReference>
<evidence type="ECO:0000256" key="3">
    <source>
        <dbReference type="ARBA" id="ARBA00023098"/>
    </source>
</evidence>
<feature type="domain" description="PNPLA" evidence="7">
    <location>
        <begin position="62"/>
        <end position="253"/>
    </location>
</feature>
<dbReference type="Gene3D" id="3.40.1090.10">
    <property type="entry name" value="Cytosolic phospholipase A2 catalytic domain"/>
    <property type="match status" value="2"/>
</dbReference>
<keyword evidence="6" id="KW-0732">Signal</keyword>
<sequence length="763" mass="83356">MSLQRRTNHALLLCLAFLITGIARSQTTPPSASTPNTAIPANVPPALQNRDASSTKRPRIALVLEGGGALGFAHIGVIDYLEQHHIPVDLVVGTSMGGLVGGLYASGRSPDEIRTLVQNIDWDVAIGGRTPYRDLSYRRKQDREDFPNRLDFGLKHGLSFPEGLNSGQEVGLILDRATLPDYALTSFNDLPIPFRCVATNMNTGRAFVFDHGSLGQSMRATMSIPGVFVPVVIDGQTFTDGGSVDNLPVDVARANGADIVIASYLDTGQTTTQRPGSFLSITGNTISIMIAANELHSIEDADVLIRSNLKGFTSAMFSDSAVIAPKGFEGAGQKATILERFRVSDAEWADYIKQRDSRRKTTVPTPQFLAVTGADPNTNAEIQRRLKPEVVDKPIDPKFLDLQMTRFVGNGTLNAAGYSIVQRDGVPGLAITAYPKSYGPPFLDLGINIDGSDTRDVLFGMSARVTFTNLGGYRAEWRNDAFFGYSYGLKSEYYKPFSAQSRFFYAPRAYATSTRFDFYNEGSRTSQYQINQRGFGFDAGYTWPRGAEVRLGQDEYWYSVVKRIDFDNLSIPPQQQSVTSLRYNYLGADNAVLPFRGLNSTFSVERHERSKGNDPFTLAQGSVAAFFPLGVKNAIFITAAGGTSFGAPPEVTDLQGFPLGGPFNLGSYGKNELLGNQFWLFQGGYERRLLKFNPLIGEGLYVMGFMEGGKVYNNLNAADTLISEAWDGSFAVVARTAIGPIYIGGAAGNNDHRKWWFGLGKVF</sequence>
<dbReference type="InterPro" id="IPR050301">
    <property type="entry name" value="NTE"/>
</dbReference>
<keyword evidence="1 4" id="KW-0378">Hydrolase</keyword>